<dbReference type="EMBL" id="CAXKWB010022901">
    <property type="protein sequence ID" value="CAL4124712.1"/>
    <property type="molecule type" value="Genomic_DNA"/>
</dbReference>
<accession>A0AAV2RKW7</accession>
<sequence length="218" mass="24634">EQYGVCNKNHHLILHDIFKSNNSFVNFQSNTIRQSGNVTQTKRGNGCLLPIGAVKRKNYSICTLYDCGADLSLMTHHLAKYLNLNGSDVELIITKVGNVVEKCQSMIYNLTLVDFYGKEWHIDACGIDEITSELIEVNMNKISQVLNVNVKDITRPRDQVELLIVSDYCSLMPQVVKNVDNLQSFQNTLGLCVRVRIESNNCNVKLKINTIANHISFQ</sequence>
<organism evidence="1 2">
    <name type="scientific">Meganyctiphanes norvegica</name>
    <name type="common">Northern krill</name>
    <name type="synonym">Thysanopoda norvegica</name>
    <dbReference type="NCBI Taxonomy" id="48144"/>
    <lineage>
        <taxon>Eukaryota</taxon>
        <taxon>Metazoa</taxon>
        <taxon>Ecdysozoa</taxon>
        <taxon>Arthropoda</taxon>
        <taxon>Crustacea</taxon>
        <taxon>Multicrustacea</taxon>
        <taxon>Malacostraca</taxon>
        <taxon>Eumalacostraca</taxon>
        <taxon>Eucarida</taxon>
        <taxon>Euphausiacea</taxon>
        <taxon>Euphausiidae</taxon>
        <taxon>Meganyctiphanes</taxon>
    </lineage>
</organism>
<feature type="non-terminal residue" evidence="1">
    <location>
        <position position="218"/>
    </location>
</feature>
<feature type="non-terminal residue" evidence="1">
    <location>
        <position position="1"/>
    </location>
</feature>
<name>A0AAV2RKW7_MEGNR</name>
<evidence type="ECO:0000313" key="2">
    <source>
        <dbReference type="Proteomes" id="UP001497623"/>
    </source>
</evidence>
<evidence type="ECO:0008006" key="3">
    <source>
        <dbReference type="Google" id="ProtNLM"/>
    </source>
</evidence>
<proteinExistence type="predicted"/>
<dbReference type="Proteomes" id="UP001497623">
    <property type="component" value="Unassembled WGS sequence"/>
</dbReference>
<evidence type="ECO:0000313" key="1">
    <source>
        <dbReference type="EMBL" id="CAL4124712.1"/>
    </source>
</evidence>
<gene>
    <name evidence="1" type="ORF">MNOR_LOCUS24715</name>
</gene>
<keyword evidence="2" id="KW-1185">Reference proteome</keyword>
<protein>
    <recommendedName>
        <fullName evidence="3">Peptidase aspartic putative domain-containing protein</fullName>
    </recommendedName>
</protein>
<comment type="caution">
    <text evidence="1">The sequence shown here is derived from an EMBL/GenBank/DDBJ whole genome shotgun (WGS) entry which is preliminary data.</text>
</comment>
<dbReference type="AlphaFoldDB" id="A0AAV2RKW7"/>
<reference evidence="1 2" key="1">
    <citation type="submission" date="2024-05" db="EMBL/GenBank/DDBJ databases">
        <authorList>
            <person name="Wallberg A."/>
        </authorList>
    </citation>
    <scope>NUCLEOTIDE SEQUENCE [LARGE SCALE GENOMIC DNA]</scope>
</reference>